<dbReference type="CDD" id="cd02440">
    <property type="entry name" value="AdoMet_MTases"/>
    <property type="match status" value="1"/>
</dbReference>
<evidence type="ECO:0000259" key="1">
    <source>
        <dbReference type="Pfam" id="PF08241"/>
    </source>
</evidence>
<dbReference type="Gene3D" id="3.40.50.150">
    <property type="entry name" value="Vaccinia Virus protein VP39"/>
    <property type="match status" value="1"/>
</dbReference>
<feature type="domain" description="Methyltransferase type 11" evidence="1">
    <location>
        <begin position="44"/>
        <end position="135"/>
    </location>
</feature>
<dbReference type="GO" id="GO:0008757">
    <property type="term" value="F:S-adenosylmethionine-dependent methyltransferase activity"/>
    <property type="evidence" value="ECO:0007669"/>
    <property type="project" value="InterPro"/>
</dbReference>
<sequence length="236" mass="27413">MNVYDEASFFTSYASMERSRGLEWAGEWPTLEPLLAGIHGGRVLDLGCGYGWHADYLSRRGCKVTALDSSHSMLEEARRRFPSIDFRCQDILDYDYPEDEYDLVFSNLAFHYIEDLEGLFRRIHRTLRKGGRLVFTIEHPTFTAGVRQEARNDGEGIFWPVRGYFHCGARRTVFLGHEVVKEHHTMEDLVMGPIGLGFRLEELREVRPTAQWLAEHPGQEVELERPMMLILSFRKE</sequence>
<keyword evidence="2" id="KW-0808">Transferase</keyword>
<dbReference type="InterPro" id="IPR013216">
    <property type="entry name" value="Methyltransf_11"/>
</dbReference>
<organism evidence="2 3">
    <name type="scientific">Candidatus Aphodenecus pullistercoris</name>
    <dbReference type="NCBI Taxonomy" id="2840669"/>
    <lineage>
        <taxon>Bacteria</taxon>
        <taxon>Pseudomonadati</taxon>
        <taxon>Spirochaetota</taxon>
        <taxon>Spirochaetia</taxon>
        <taxon>Spirochaetales</taxon>
        <taxon>Candidatus Aphodenecus</taxon>
    </lineage>
</organism>
<reference evidence="2" key="1">
    <citation type="submission" date="2020-10" db="EMBL/GenBank/DDBJ databases">
        <authorList>
            <person name="Gilroy R."/>
        </authorList>
    </citation>
    <scope>NUCLEOTIDE SEQUENCE</scope>
    <source>
        <strain evidence="2">11167</strain>
    </source>
</reference>
<dbReference type="SUPFAM" id="SSF53335">
    <property type="entry name" value="S-adenosyl-L-methionine-dependent methyltransferases"/>
    <property type="match status" value="1"/>
</dbReference>
<comment type="caution">
    <text evidence="2">The sequence shown here is derived from an EMBL/GenBank/DDBJ whole genome shotgun (WGS) entry which is preliminary data.</text>
</comment>
<dbReference type="EMBL" id="JADIMU010000015">
    <property type="protein sequence ID" value="MBO8442518.1"/>
    <property type="molecule type" value="Genomic_DNA"/>
</dbReference>
<evidence type="ECO:0000313" key="2">
    <source>
        <dbReference type="EMBL" id="MBO8442518.1"/>
    </source>
</evidence>
<dbReference type="AlphaFoldDB" id="A0A9D9HAA3"/>
<reference evidence="2" key="2">
    <citation type="journal article" date="2021" name="PeerJ">
        <title>Extensive microbial diversity within the chicken gut microbiome revealed by metagenomics and culture.</title>
        <authorList>
            <person name="Gilroy R."/>
            <person name="Ravi A."/>
            <person name="Getino M."/>
            <person name="Pursley I."/>
            <person name="Horton D.L."/>
            <person name="Alikhan N.F."/>
            <person name="Baker D."/>
            <person name="Gharbi K."/>
            <person name="Hall N."/>
            <person name="Watson M."/>
            <person name="Adriaenssens E.M."/>
            <person name="Foster-Nyarko E."/>
            <person name="Jarju S."/>
            <person name="Secka A."/>
            <person name="Antonio M."/>
            <person name="Oren A."/>
            <person name="Chaudhuri R.R."/>
            <person name="La Ragione R."/>
            <person name="Hildebrand F."/>
            <person name="Pallen M.J."/>
        </authorList>
    </citation>
    <scope>NUCLEOTIDE SEQUENCE</scope>
    <source>
        <strain evidence="2">11167</strain>
    </source>
</reference>
<keyword evidence="2" id="KW-0489">Methyltransferase</keyword>
<name>A0A9D9HAA3_9SPIR</name>
<protein>
    <submittedName>
        <fullName evidence="2">Class I SAM-dependent methyltransferase</fullName>
    </submittedName>
</protein>
<evidence type="ECO:0000313" key="3">
    <source>
        <dbReference type="Proteomes" id="UP000823633"/>
    </source>
</evidence>
<dbReference type="Pfam" id="PF08241">
    <property type="entry name" value="Methyltransf_11"/>
    <property type="match status" value="1"/>
</dbReference>
<proteinExistence type="predicted"/>
<dbReference type="Proteomes" id="UP000823633">
    <property type="component" value="Unassembled WGS sequence"/>
</dbReference>
<accession>A0A9D9HAA3</accession>
<dbReference type="InterPro" id="IPR029063">
    <property type="entry name" value="SAM-dependent_MTases_sf"/>
</dbReference>
<gene>
    <name evidence="2" type="ORF">IAC42_01975</name>
</gene>
<dbReference type="GO" id="GO:0032259">
    <property type="term" value="P:methylation"/>
    <property type="evidence" value="ECO:0007669"/>
    <property type="project" value="UniProtKB-KW"/>
</dbReference>
<dbReference type="PANTHER" id="PTHR43861">
    <property type="entry name" value="TRANS-ACONITATE 2-METHYLTRANSFERASE-RELATED"/>
    <property type="match status" value="1"/>
</dbReference>